<feature type="domain" description="Cyclic nucleotide-binding" evidence="1">
    <location>
        <begin position="30"/>
        <end position="117"/>
    </location>
</feature>
<name>A0ABP8KE89_9BACT</name>
<reference evidence="3" key="1">
    <citation type="journal article" date="2019" name="Int. J. Syst. Evol. Microbiol.">
        <title>The Global Catalogue of Microorganisms (GCM) 10K type strain sequencing project: providing services to taxonomists for standard genome sequencing and annotation.</title>
        <authorList>
            <consortium name="The Broad Institute Genomics Platform"/>
            <consortium name="The Broad Institute Genome Sequencing Center for Infectious Disease"/>
            <person name="Wu L."/>
            <person name="Ma J."/>
        </authorList>
    </citation>
    <scope>NUCLEOTIDE SEQUENCE [LARGE SCALE GENOMIC DNA]</scope>
    <source>
        <strain evidence="3">JCM 17925</strain>
    </source>
</reference>
<dbReference type="Proteomes" id="UP001500936">
    <property type="component" value="Unassembled WGS sequence"/>
</dbReference>
<organism evidence="2 3">
    <name type="scientific">Nibrella viscosa</name>
    <dbReference type="NCBI Taxonomy" id="1084524"/>
    <lineage>
        <taxon>Bacteria</taxon>
        <taxon>Pseudomonadati</taxon>
        <taxon>Bacteroidota</taxon>
        <taxon>Cytophagia</taxon>
        <taxon>Cytophagales</taxon>
        <taxon>Spirosomataceae</taxon>
        <taxon>Nibrella</taxon>
    </lineage>
</organism>
<dbReference type="InterPro" id="IPR000595">
    <property type="entry name" value="cNMP-bd_dom"/>
</dbReference>
<dbReference type="RefSeq" id="WP_345267195.1">
    <property type="nucleotide sequence ID" value="NZ_BAABHB010000003.1"/>
</dbReference>
<proteinExistence type="predicted"/>
<evidence type="ECO:0000259" key="1">
    <source>
        <dbReference type="Pfam" id="PF00027"/>
    </source>
</evidence>
<accession>A0ABP8KE89</accession>
<dbReference type="CDD" id="cd00038">
    <property type="entry name" value="CAP_ED"/>
    <property type="match status" value="1"/>
</dbReference>
<dbReference type="EMBL" id="BAABHB010000003">
    <property type="protein sequence ID" value="GAA4405155.1"/>
    <property type="molecule type" value="Genomic_DNA"/>
</dbReference>
<evidence type="ECO:0000313" key="3">
    <source>
        <dbReference type="Proteomes" id="UP001500936"/>
    </source>
</evidence>
<dbReference type="SUPFAM" id="SSF51206">
    <property type="entry name" value="cAMP-binding domain-like"/>
    <property type="match status" value="1"/>
</dbReference>
<dbReference type="InterPro" id="IPR014710">
    <property type="entry name" value="RmlC-like_jellyroll"/>
</dbReference>
<dbReference type="InterPro" id="IPR018490">
    <property type="entry name" value="cNMP-bd_dom_sf"/>
</dbReference>
<evidence type="ECO:0000313" key="2">
    <source>
        <dbReference type="EMBL" id="GAA4405155.1"/>
    </source>
</evidence>
<dbReference type="Gene3D" id="2.60.120.10">
    <property type="entry name" value="Jelly Rolls"/>
    <property type="match status" value="1"/>
</dbReference>
<comment type="caution">
    <text evidence="2">The sequence shown here is derived from an EMBL/GenBank/DDBJ whole genome shotgun (WGS) entry which is preliminary data.</text>
</comment>
<protein>
    <submittedName>
        <fullName evidence="2">Crp/Fnr family transcriptional regulator</fullName>
    </submittedName>
</protein>
<sequence length="192" mass="22295">MNRLRSYIEAVAPIQEVTWNVVAELFRPQRLVKNEYFALAGRVEHTAAYVAEGILRAFYRDADGLEYTKTFFMADDFVGAFSSLVTGQTNQIYIQALSDCELFIADYPALTRLYDTHPDWERFARKLAEGYFVFKEQRELELALLNADERYLRFRAEYPGLEQHIAQYHVASYLGITPTQLSRIRAKIFARA</sequence>
<keyword evidence="3" id="KW-1185">Reference proteome</keyword>
<dbReference type="Pfam" id="PF00027">
    <property type="entry name" value="cNMP_binding"/>
    <property type="match status" value="1"/>
</dbReference>
<gene>
    <name evidence="2" type="ORF">GCM10023187_23290</name>
</gene>